<evidence type="ECO:0000256" key="3">
    <source>
        <dbReference type="ARBA" id="ARBA00004322"/>
    </source>
</evidence>
<dbReference type="Proteomes" id="UP000649617">
    <property type="component" value="Unassembled WGS sequence"/>
</dbReference>
<evidence type="ECO:0000256" key="9">
    <source>
        <dbReference type="ARBA" id="ARBA00023204"/>
    </source>
</evidence>
<evidence type="ECO:0000256" key="11">
    <source>
        <dbReference type="SAM" id="MobiDB-lite"/>
    </source>
</evidence>
<dbReference type="SUPFAM" id="SSF56219">
    <property type="entry name" value="DNase I-like"/>
    <property type="match status" value="1"/>
</dbReference>
<comment type="caution">
    <text evidence="13">The sequence shown here is derived from an EMBL/GenBank/DDBJ whole genome shotgun (WGS) entry which is preliminary data.</text>
</comment>
<keyword evidence="8" id="KW-0460">Magnesium</keyword>
<dbReference type="InterPro" id="IPR051547">
    <property type="entry name" value="TDP2-like"/>
</dbReference>
<dbReference type="OrthoDB" id="66881at2759"/>
<name>A0A812RM94_SYMPI</name>
<evidence type="ECO:0000256" key="7">
    <source>
        <dbReference type="ARBA" id="ARBA00022801"/>
    </source>
</evidence>
<proteinExistence type="predicted"/>
<dbReference type="EMBL" id="CAJNIZ010020613">
    <property type="protein sequence ID" value="CAE7442943.1"/>
    <property type="molecule type" value="Genomic_DNA"/>
</dbReference>
<keyword evidence="4" id="KW-0540">Nuclease</keyword>
<dbReference type="GO" id="GO:0005737">
    <property type="term" value="C:cytoplasm"/>
    <property type="evidence" value="ECO:0007669"/>
    <property type="project" value="TreeGrafter"/>
</dbReference>
<dbReference type="AlphaFoldDB" id="A0A812RM94"/>
<keyword evidence="6" id="KW-0227">DNA damage</keyword>
<reference evidence="13" key="1">
    <citation type="submission" date="2021-02" db="EMBL/GenBank/DDBJ databases">
        <authorList>
            <person name="Dougan E. K."/>
            <person name="Rhodes N."/>
            <person name="Thang M."/>
            <person name="Chan C."/>
        </authorList>
    </citation>
    <scope>NUCLEOTIDE SEQUENCE</scope>
</reference>
<feature type="region of interest" description="Disordered" evidence="11">
    <location>
        <begin position="587"/>
        <end position="642"/>
    </location>
</feature>
<keyword evidence="5" id="KW-0479">Metal-binding</keyword>
<evidence type="ECO:0000256" key="5">
    <source>
        <dbReference type="ARBA" id="ARBA00022723"/>
    </source>
</evidence>
<dbReference type="Pfam" id="PF03372">
    <property type="entry name" value="Exo_endo_phos"/>
    <property type="match status" value="1"/>
</dbReference>
<keyword evidence="14" id="KW-1185">Reference proteome</keyword>
<keyword evidence="10" id="KW-0539">Nucleus</keyword>
<evidence type="ECO:0000256" key="10">
    <source>
        <dbReference type="ARBA" id="ARBA00023242"/>
    </source>
</evidence>
<sequence>MVQYKILGPGIQPASQTPAQTELRIHGTGEVLAVPVVTSTKVVELKELLAMKLGILTNELEFLNRVGGYWRKQMDHEEVSRKVCVKGIKSFKPQRAEYEHPFLIIGAGHIGLRHGLYLLQHEHPNFVIVDRRDKVGGTSWISQANKTSKLQTELGTYHLQYDEMNPVPKDMSTWPTRDELLEHFAKVSADYGLTPYIQLQTNVKAISVIGTSSDSGPLGEVSLEMTRNYTGVLPPEPTGKGLKQMTVSCVFMYPGNLSFPRQHEYKGEDVFGGMIEYAMFDTIDYDVAVRGKSVMIAGHGAFGVENIRTCCEYSSGQIYMVCRRKNLACPRVCSWFVNQSDPPVPAPLFIESMEPAYNMIGFDPWTYHSVISNSARTNAHIAQKSRFGIGDVYFLAVSMGKCEVIVDDVKRLSEGRVHLESGRELSVQTILKVFGFVGDNEVDRLMKIKSMYGFWPDRDNRRFTASEYPGVHASNFGGTSLSPGAIVFAQDATHMMWFPKDWRRVVNSEQLPVNTRDESISRPAYVIDAKTSLPLAFILPALCPALGEMQASLGIMKKQKQLACHPLERFLEECAAEWDEYGRKWKAEDPSLKDPPSYPYTLAKVKEREEEQQRREERQRDEEAAAERRRIQPRAPENKMVHAPVAAAAAESHDAYSDDDIDDDFEVVDLDTLDVEDFVIVREDFISDSDGGEELLRGSGTKQIKASGFLFGQQRMAERVIRMHRWDGRSWASEKDAQCQAETTAGVPIQQLSRLRLATFNILADCFPWPVLLAIDSEKRFAALAEEIARLDADVLLLNEVTSNSLGVLLASEYVRRCYYVSELPSGVNGTFAGPHGCVMFSKIPLQSCYALKVEAMKRPAIFGRLLIADRQIAVCSLHTVAFQNPRNKAVRAAQISQVVTFAQQQGLNGFFVAGDLNLHYTCEDGVVLANGLLDAWAETHFCESGDRNPGFTFDAEVNSMIPRYIPGEVRKMRLDRIFASEGCCLVPSKPCELWATSAVDAPRDIFLSDHYGLVQDLRLDPKGWQSDAAVRRQLETKATAPLEEHPVSNLSFCMALASHTVWLALRILGLR</sequence>
<dbReference type="GO" id="GO:0046872">
    <property type="term" value="F:metal ion binding"/>
    <property type="evidence" value="ECO:0007669"/>
    <property type="project" value="UniProtKB-KW"/>
</dbReference>
<evidence type="ECO:0000256" key="1">
    <source>
        <dbReference type="ARBA" id="ARBA00001936"/>
    </source>
</evidence>
<evidence type="ECO:0000256" key="2">
    <source>
        <dbReference type="ARBA" id="ARBA00001946"/>
    </source>
</evidence>
<dbReference type="InterPro" id="IPR036188">
    <property type="entry name" value="FAD/NAD-bd_sf"/>
</dbReference>
<comment type="cofactor">
    <cofactor evidence="1">
        <name>Mn(2+)</name>
        <dbReference type="ChEBI" id="CHEBI:29035"/>
    </cofactor>
</comment>
<dbReference type="Gene3D" id="3.50.50.60">
    <property type="entry name" value="FAD/NAD(P)-binding domain"/>
    <property type="match status" value="1"/>
</dbReference>
<gene>
    <name evidence="13" type="ORF">SPIL2461_LOCUS10770</name>
</gene>
<organism evidence="13 14">
    <name type="scientific">Symbiodinium pilosum</name>
    <name type="common">Dinoflagellate</name>
    <dbReference type="NCBI Taxonomy" id="2952"/>
    <lineage>
        <taxon>Eukaryota</taxon>
        <taxon>Sar</taxon>
        <taxon>Alveolata</taxon>
        <taxon>Dinophyceae</taxon>
        <taxon>Suessiales</taxon>
        <taxon>Symbiodiniaceae</taxon>
        <taxon>Symbiodinium</taxon>
    </lineage>
</organism>
<dbReference type="GO" id="GO:0004518">
    <property type="term" value="F:nuclease activity"/>
    <property type="evidence" value="ECO:0007669"/>
    <property type="project" value="UniProtKB-KW"/>
</dbReference>
<feature type="compositionally biased region" description="Basic and acidic residues" evidence="11">
    <location>
        <begin position="604"/>
        <end position="640"/>
    </location>
</feature>
<evidence type="ECO:0000313" key="13">
    <source>
        <dbReference type="EMBL" id="CAE7442943.1"/>
    </source>
</evidence>
<keyword evidence="7" id="KW-0378">Hydrolase</keyword>
<dbReference type="GO" id="GO:0070260">
    <property type="term" value="F:5'-tyrosyl-DNA phosphodiesterase activity"/>
    <property type="evidence" value="ECO:0007669"/>
    <property type="project" value="TreeGrafter"/>
</dbReference>
<evidence type="ECO:0000256" key="4">
    <source>
        <dbReference type="ARBA" id="ARBA00022722"/>
    </source>
</evidence>
<dbReference type="PANTHER" id="PTHR15822:SF4">
    <property type="entry name" value="TYROSYL-DNA PHOSPHODIESTERASE 2"/>
    <property type="match status" value="1"/>
</dbReference>
<dbReference type="InterPro" id="IPR036691">
    <property type="entry name" value="Endo/exonu/phosph_ase_sf"/>
</dbReference>
<evidence type="ECO:0000259" key="12">
    <source>
        <dbReference type="Pfam" id="PF03372"/>
    </source>
</evidence>
<dbReference type="GO" id="GO:0006302">
    <property type="term" value="P:double-strand break repair"/>
    <property type="evidence" value="ECO:0007669"/>
    <property type="project" value="TreeGrafter"/>
</dbReference>
<evidence type="ECO:0000313" key="14">
    <source>
        <dbReference type="Proteomes" id="UP000649617"/>
    </source>
</evidence>
<dbReference type="SUPFAM" id="SSF51905">
    <property type="entry name" value="FAD/NAD(P)-binding domain"/>
    <property type="match status" value="1"/>
</dbReference>
<comment type="subcellular location">
    <subcellularLocation>
        <location evidence="3">Nucleus</location>
        <location evidence="3">PML body</location>
    </subcellularLocation>
</comment>
<dbReference type="InterPro" id="IPR005135">
    <property type="entry name" value="Endo/exonuclease/phosphatase"/>
</dbReference>
<evidence type="ECO:0000256" key="6">
    <source>
        <dbReference type="ARBA" id="ARBA00022763"/>
    </source>
</evidence>
<keyword evidence="9" id="KW-0234">DNA repair</keyword>
<dbReference type="Gene3D" id="3.60.10.10">
    <property type="entry name" value="Endonuclease/exonuclease/phosphatase"/>
    <property type="match status" value="1"/>
</dbReference>
<evidence type="ECO:0000256" key="8">
    <source>
        <dbReference type="ARBA" id="ARBA00022842"/>
    </source>
</evidence>
<dbReference type="PANTHER" id="PTHR15822">
    <property type="entry name" value="TRAF AND TNF RECEPTOR-ASSOCIATED PROTEIN"/>
    <property type="match status" value="1"/>
</dbReference>
<feature type="domain" description="Endonuclease/exonuclease/phosphatase" evidence="12">
    <location>
        <begin position="758"/>
        <end position="1011"/>
    </location>
</feature>
<protein>
    <recommendedName>
        <fullName evidence="12">Endonuclease/exonuclease/phosphatase domain-containing protein</fullName>
    </recommendedName>
</protein>
<accession>A0A812RM94</accession>
<dbReference type="GO" id="GO:0003697">
    <property type="term" value="F:single-stranded DNA binding"/>
    <property type="evidence" value="ECO:0007669"/>
    <property type="project" value="TreeGrafter"/>
</dbReference>
<comment type="cofactor">
    <cofactor evidence="2">
        <name>Mg(2+)</name>
        <dbReference type="ChEBI" id="CHEBI:18420"/>
    </cofactor>
</comment>